<evidence type="ECO:0000313" key="2">
    <source>
        <dbReference type="EMBL" id="KAK3767321.1"/>
    </source>
</evidence>
<dbReference type="AlphaFoldDB" id="A0AAE0ZEJ7"/>
<evidence type="ECO:0000313" key="3">
    <source>
        <dbReference type="Proteomes" id="UP001283361"/>
    </source>
</evidence>
<organism evidence="2 3">
    <name type="scientific">Elysia crispata</name>
    <name type="common">lettuce slug</name>
    <dbReference type="NCBI Taxonomy" id="231223"/>
    <lineage>
        <taxon>Eukaryota</taxon>
        <taxon>Metazoa</taxon>
        <taxon>Spiralia</taxon>
        <taxon>Lophotrochozoa</taxon>
        <taxon>Mollusca</taxon>
        <taxon>Gastropoda</taxon>
        <taxon>Heterobranchia</taxon>
        <taxon>Euthyneura</taxon>
        <taxon>Panpulmonata</taxon>
        <taxon>Sacoglossa</taxon>
        <taxon>Placobranchoidea</taxon>
        <taxon>Plakobranchidae</taxon>
        <taxon>Elysia</taxon>
    </lineage>
</organism>
<comment type="caution">
    <text evidence="2">The sequence shown here is derived from an EMBL/GenBank/DDBJ whole genome shotgun (WGS) entry which is preliminary data.</text>
</comment>
<proteinExistence type="predicted"/>
<evidence type="ECO:0000256" key="1">
    <source>
        <dbReference type="SAM" id="MobiDB-lite"/>
    </source>
</evidence>
<reference evidence="2" key="1">
    <citation type="journal article" date="2023" name="G3 (Bethesda)">
        <title>A reference genome for the long-term kleptoplast-retaining sea slug Elysia crispata morphotype clarki.</title>
        <authorList>
            <person name="Eastman K.E."/>
            <person name="Pendleton A.L."/>
            <person name="Shaikh M.A."/>
            <person name="Suttiyut T."/>
            <person name="Ogas R."/>
            <person name="Tomko P."/>
            <person name="Gavelis G."/>
            <person name="Widhalm J.R."/>
            <person name="Wisecaver J.H."/>
        </authorList>
    </citation>
    <scope>NUCLEOTIDE SEQUENCE</scope>
    <source>
        <strain evidence="2">ECLA1</strain>
    </source>
</reference>
<name>A0AAE0ZEJ7_9GAST</name>
<sequence length="70" mass="8153">MLRTASSALEYHPKVKTQQSRKSESEDRMLYVLGHKGHVDNHSGIIIAPYIVKDRVLRKSQMYQILSNLW</sequence>
<dbReference type="Proteomes" id="UP001283361">
    <property type="component" value="Unassembled WGS sequence"/>
</dbReference>
<accession>A0AAE0ZEJ7</accession>
<gene>
    <name evidence="2" type="ORF">RRG08_050871</name>
</gene>
<keyword evidence="3" id="KW-1185">Reference proteome</keyword>
<protein>
    <submittedName>
        <fullName evidence="2">Uncharacterized protein</fullName>
    </submittedName>
</protein>
<dbReference type="EMBL" id="JAWDGP010004156">
    <property type="protein sequence ID" value="KAK3767321.1"/>
    <property type="molecule type" value="Genomic_DNA"/>
</dbReference>
<feature type="region of interest" description="Disordered" evidence="1">
    <location>
        <begin position="1"/>
        <end position="26"/>
    </location>
</feature>